<reference evidence="8" key="1">
    <citation type="submission" date="2022-11" db="UniProtKB">
        <authorList>
            <consortium name="WormBaseParasite"/>
        </authorList>
    </citation>
    <scope>IDENTIFICATION</scope>
</reference>
<dbReference type="FunFam" id="1.10.8.50:FF:000002">
    <property type="entry name" value="40S ribosomal protein S18"/>
    <property type="match status" value="1"/>
</dbReference>
<dbReference type="PROSITE" id="PS50159">
    <property type="entry name" value="RIBOSOMAL_S13_2"/>
    <property type="match status" value="1"/>
</dbReference>
<evidence type="ECO:0000256" key="5">
    <source>
        <dbReference type="ARBA" id="ARBA00035468"/>
    </source>
</evidence>
<protein>
    <recommendedName>
        <fullName evidence="4">Small ribosomal subunit protein uS13</fullName>
    </recommendedName>
    <alternativeName>
        <fullName evidence="5">40S ribosomal protein S18</fullName>
    </alternativeName>
</protein>
<dbReference type="Proteomes" id="UP000887574">
    <property type="component" value="Unplaced"/>
</dbReference>
<evidence type="ECO:0000256" key="1">
    <source>
        <dbReference type="ARBA" id="ARBA00008080"/>
    </source>
</evidence>
<name>A0A915CXA3_9BILA</name>
<dbReference type="GO" id="GO:0003723">
    <property type="term" value="F:RNA binding"/>
    <property type="evidence" value="ECO:0007669"/>
    <property type="project" value="InterPro"/>
</dbReference>
<dbReference type="InterPro" id="IPR027437">
    <property type="entry name" value="Rbsml_uS13_C"/>
</dbReference>
<dbReference type="GO" id="GO:0006412">
    <property type="term" value="P:translation"/>
    <property type="evidence" value="ECO:0007669"/>
    <property type="project" value="InterPro"/>
</dbReference>
<dbReference type="PANTHER" id="PTHR10871:SF3">
    <property type="entry name" value="SMALL RIBOSOMAL SUBUNIT PROTEIN US13"/>
    <property type="match status" value="1"/>
</dbReference>
<dbReference type="SUPFAM" id="SSF46946">
    <property type="entry name" value="S13-like H2TH domain"/>
    <property type="match status" value="1"/>
</dbReference>
<feature type="region of interest" description="Disordered" evidence="6">
    <location>
        <begin position="189"/>
        <end position="253"/>
    </location>
</feature>
<dbReference type="Gene3D" id="1.10.8.50">
    <property type="match status" value="1"/>
</dbReference>
<dbReference type="WBParaSite" id="jg13645">
    <property type="protein sequence ID" value="jg13645"/>
    <property type="gene ID" value="jg13645"/>
</dbReference>
<dbReference type="GO" id="GO:0015935">
    <property type="term" value="C:small ribosomal subunit"/>
    <property type="evidence" value="ECO:0007669"/>
    <property type="project" value="TreeGrafter"/>
</dbReference>
<feature type="compositionally biased region" description="Polar residues" evidence="6">
    <location>
        <begin position="212"/>
        <end position="233"/>
    </location>
</feature>
<keyword evidence="2" id="KW-0689">Ribosomal protein</keyword>
<evidence type="ECO:0000256" key="6">
    <source>
        <dbReference type="SAM" id="MobiDB-lite"/>
    </source>
</evidence>
<dbReference type="Gene3D" id="4.10.910.10">
    <property type="entry name" value="30s ribosomal protein s13, domain 2"/>
    <property type="match status" value="1"/>
</dbReference>
<evidence type="ECO:0000256" key="4">
    <source>
        <dbReference type="ARBA" id="ARBA00035166"/>
    </source>
</evidence>
<evidence type="ECO:0000313" key="8">
    <source>
        <dbReference type="WBParaSite" id="jg13645"/>
    </source>
</evidence>
<sequence length="557" mass="63032">MLTHSQRPTKSLPAWSVAERTRLLELYTRGDILWDTRAEELDREFGKNHPPNFFTVQSVKYELHLIFRDPNPEHVNTGLPSHPRGKEAAEMWLKHYRKKLAEKQEQAKQMLKIGMRKTLDLVLRFKNGQMPMVELMAMRDQQRQQDAERPDAEKFEKNLQKFMSQSHAEDLDYVTCLEDLLKVIKGDRLQPSTPSLASPLRSPKMHPLSPPSIKSTHQVSSAASSPITQPSTPKQDHGVSLAEKLGFSPPNRSPVIKASTIAVSSPLRAVTSPLRSEESTQPDSGIDEQKPRGIDLPVGMGYRTPVSHTPVVDNVQSGEDEALDVKAKKITEPGNSVKQMSIASPVTTKKSEVRKASATLRGRNRILISEDEDEPSETKELTSIKKSIKSPTRSSKAAMETEEDTTDQAIEMSLVMPEKFQHIHRVMNTTSGNRKLPYVLTAIKGVGRRFAFAVFRKADISIDKRAGELSDEEMEKLTNIMLNPASLKIPDWFFNRQKDIKDGKNSQVLSTNLESKNRDDFERMKKIRLHRGFAFVDSTQDYWSQASHCWSFQEKGL</sequence>
<comment type="similarity">
    <text evidence="1">Belongs to the universal ribosomal protein uS13 family.</text>
</comment>
<dbReference type="GO" id="GO:0003735">
    <property type="term" value="F:structural constituent of ribosome"/>
    <property type="evidence" value="ECO:0007669"/>
    <property type="project" value="InterPro"/>
</dbReference>
<evidence type="ECO:0000256" key="3">
    <source>
        <dbReference type="ARBA" id="ARBA00023274"/>
    </source>
</evidence>
<dbReference type="PANTHER" id="PTHR10871">
    <property type="entry name" value="30S RIBOSOMAL PROTEIN S13/40S RIBOSOMAL PROTEIN S18"/>
    <property type="match status" value="1"/>
</dbReference>
<organism evidence="7 8">
    <name type="scientific">Ditylenchus dipsaci</name>
    <dbReference type="NCBI Taxonomy" id="166011"/>
    <lineage>
        <taxon>Eukaryota</taxon>
        <taxon>Metazoa</taxon>
        <taxon>Ecdysozoa</taxon>
        <taxon>Nematoda</taxon>
        <taxon>Chromadorea</taxon>
        <taxon>Rhabditida</taxon>
        <taxon>Tylenchina</taxon>
        <taxon>Tylenchomorpha</taxon>
        <taxon>Sphaerularioidea</taxon>
        <taxon>Anguinidae</taxon>
        <taxon>Anguininae</taxon>
        <taxon>Ditylenchus</taxon>
    </lineage>
</organism>
<evidence type="ECO:0000313" key="7">
    <source>
        <dbReference type="Proteomes" id="UP000887574"/>
    </source>
</evidence>
<dbReference type="GO" id="GO:0005829">
    <property type="term" value="C:cytosol"/>
    <property type="evidence" value="ECO:0007669"/>
    <property type="project" value="TreeGrafter"/>
</dbReference>
<evidence type="ECO:0000256" key="2">
    <source>
        <dbReference type="ARBA" id="ARBA00022980"/>
    </source>
</evidence>
<dbReference type="Pfam" id="PF00416">
    <property type="entry name" value="Ribosomal_S13"/>
    <property type="match status" value="1"/>
</dbReference>
<feature type="region of interest" description="Disordered" evidence="6">
    <location>
        <begin position="367"/>
        <end position="406"/>
    </location>
</feature>
<accession>A0A915CXA3</accession>
<keyword evidence="3" id="KW-0687">Ribonucleoprotein</keyword>
<proteinExistence type="inferred from homology"/>
<feature type="region of interest" description="Disordered" evidence="6">
    <location>
        <begin position="266"/>
        <end position="293"/>
    </location>
</feature>
<dbReference type="InterPro" id="IPR001892">
    <property type="entry name" value="Ribosomal_uS13"/>
</dbReference>
<keyword evidence="7" id="KW-1185">Reference proteome</keyword>
<dbReference type="AlphaFoldDB" id="A0A915CXA3"/>
<dbReference type="InterPro" id="IPR010979">
    <property type="entry name" value="Ribosomal_uS13-like_H2TH"/>
</dbReference>